<gene>
    <name evidence="2" type="ORF">O1V66_00515</name>
</gene>
<reference evidence="2" key="1">
    <citation type="submission" date="2022-12" db="EMBL/GenBank/DDBJ databases">
        <title>Complete genome sequence of an Australian strain of Rouxiella badensis DAR84756 and resolution of the R. badensis DSM100043 and R. chamberiensis DSM28324 genomes.</title>
        <authorList>
            <person name="Paul S."/>
            <person name="Anderson P.J."/>
            <person name="Maynard G."/>
            <person name="Dyall-Smith M."/>
            <person name="Kudinha T."/>
        </authorList>
    </citation>
    <scope>NUCLEOTIDE SEQUENCE</scope>
    <source>
        <strain evidence="2">DSM 28324</strain>
    </source>
</reference>
<dbReference type="PANTHER" id="PTHR11803">
    <property type="entry name" value="2-IMINOBUTANOATE/2-IMINOPROPANOATE DEAMINASE RIDA"/>
    <property type="match status" value="1"/>
</dbReference>
<organism evidence="2 3">
    <name type="scientific">Rouxiella chamberiensis</name>
    <dbReference type="NCBI Taxonomy" id="1513468"/>
    <lineage>
        <taxon>Bacteria</taxon>
        <taxon>Pseudomonadati</taxon>
        <taxon>Pseudomonadota</taxon>
        <taxon>Gammaproteobacteria</taxon>
        <taxon>Enterobacterales</taxon>
        <taxon>Yersiniaceae</taxon>
        <taxon>Rouxiella</taxon>
    </lineage>
</organism>
<protein>
    <submittedName>
        <fullName evidence="2">RidA family protein</fullName>
    </submittedName>
</protein>
<evidence type="ECO:0000256" key="1">
    <source>
        <dbReference type="ARBA" id="ARBA00010552"/>
    </source>
</evidence>
<dbReference type="InterPro" id="IPR035959">
    <property type="entry name" value="RutC-like_sf"/>
</dbReference>
<sequence length="131" mass="14088">MKSAITYPGLGTEERPMGPAPLSAAILAEPMLFISGQVAIDPYNGKIVGSDIATQTRQVLGNIDALLKQAGMTFDNLVRVTIYLTDLSLFSAMNEVYAELLSAPYPARATVGITLNHPDLLVEMEATAMRF</sequence>
<dbReference type="Gene3D" id="3.30.1330.40">
    <property type="entry name" value="RutC-like"/>
    <property type="match status" value="1"/>
</dbReference>
<dbReference type="Proteomes" id="UP001164712">
    <property type="component" value="Chromosome"/>
</dbReference>
<dbReference type="Pfam" id="PF01042">
    <property type="entry name" value="Ribonuc_L-PSP"/>
    <property type="match status" value="1"/>
</dbReference>
<dbReference type="RefSeq" id="WP_045049325.1">
    <property type="nucleotide sequence ID" value="NZ_CP114058.1"/>
</dbReference>
<evidence type="ECO:0000313" key="3">
    <source>
        <dbReference type="Proteomes" id="UP001164712"/>
    </source>
</evidence>
<keyword evidence="3" id="KW-1185">Reference proteome</keyword>
<name>A0ABY7HQP1_9GAMM</name>
<dbReference type="InterPro" id="IPR006175">
    <property type="entry name" value="YjgF/YER057c/UK114"/>
</dbReference>
<proteinExistence type="inferred from homology"/>
<dbReference type="SUPFAM" id="SSF55298">
    <property type="entry name" value="YjgF-like"/>
    <property type="match status" value="1"/>
</dbReference>
<dbReference type="CDD" id="cd00448">
    <property type="entry name" value="YjgF_YER057c_UK114_family"/>
    <property type="match status" value="1"/>
</dbReference>
<evidence type="ECO:0000313" key="2">
    <source>
        <dbReference type="EMBL" id="WAT01347.1"/>
    </source>
</evidence>
<comment type="similarity">
    <text evidence="1">Belongs to the RutC family.</text>
</comment>
<dbReference type="NCBIfam" id="TIGR00004">
    <property type="entry name" value="Rid family detoxifying hydrolase"/>
    <property type="match status" value="1"/>
</dbReference>
<accession>A0ABY7HQP1</accession>
<dbReference type="EMBL" id="CP114058">
    <property type="protein sequence ID" value="WAT01347.1"/>
    <property type="molecule type" value="Genomic_DNA"/>
</dbReference>
<dbReference type="PANTHER" id="PTHR11803:SF39">
    <property type="entry name" value="2-IMINOBUTANOATE_2-IMINOPROPANOATE DEAMINASE"/>
    <property type="match status" value="1"/>
</dbReference>
<dbReference type="InterPro" id="IPR006056">
    <property type="entry name" value="RidA"/>
</dbReference>